<keyword evidence="1" id="KW-1133">Transmembrane helix</keyword>
<proteinExistence type="predicted"/>
<keyword evidence="1" id="KW-0812">Transmembrane</keyword>
<keyword evidence="1" id="KW-0472">Membrane</keyword>
<keyword evidence="3" id="KW-1185">Reference proteome</keyword>
<accession>A0A4Z1DZK8</accession>
<evidence type="ECO:0000256" key="1">
    <source>
        <dbReference type="SAM" id="Phobius"/>
    </source>
</evidence>
<dbReference type="RefSeq" id="WP_158292574.1">
    <property type="nucleotide sequence ID" value="NZ_RHPJ01000002.1"/>
</dbReference>
<reference evidence="2 3" key="1">
    <citation type="submission" date="2018-11" db="EMBL/GenBank/DDBJ databases">
        <title>Complete genome sequencing of the Actinobacteria Serinibacter sp. K3-2.</title>
        <authorList>
            <person name="Rakitin A.L."/>
            <person name="Beletsky A.V."/>
            <person name="Mardanov A.V."/>
            <person name="Ravin N.V."/>
            <person name="Gromova A.S."/>
            <person name="Filippova S.N."/>
            <person name="Gal'Chenko V.F."/>
        </authorList>
    </citation>
    <scope>NUCLEOTIDE SEQUENCE [LARGE SCALE GENOMIC DNA]</scope>
    <source>
        <strain evidence="2 3">K3-2</strain>
    </source>
</reference>
<feature type="transmembrane region" description="Helical" evidence="1">
    <location>
        <begin position="12"/>
        <end position="36"/>
    </location>
</feature>
<sequence length="45" mass="4821">MKTNPKGPADYAAFGLLLVVMAIVTWIVVGWVATWVGSLISPLFS</sequence>
<organism evidence="2 3">
    <name type="scientific">Serinibacter arcticus</name>
    <dbReference type="NCBI Taxonomy" id="1655435"/>
    <lineage>
        <taxon>Bacteria</taxon>
        <taxon>Bacillati</taxon>
        <taxon>Actinomycetota</taxon>
        <taxon>Actinomycetes</taxon>
        <taxon>Micrococcales</taxon>
        <taxon>Beutenbergiaceae</taxon>
        <taxon>Serinibacter</taxon>
    </lineage>
</organism>
<protein>
    <submittedName>
        <fullName evidence="2">Uncharacterized protein</fullName>
    </submittedName>
</protein>
<dbReference type="Proteomes" id="UP000297318">
    <property type="component" value="Unassembled WGS sequence"/>
</dbReference>
<evidence type="ECO:0000313" key="3">
    <source>
        <dbReference type="Proteomes" id="UP000297318"/>
    </source>
</evidence>
<dbReference type="AlphaFoldDB" id="A0A4Z1DZK8"/>
<evidence type="ECO:0000313" key="2">
    <source>
        <dbReference type="EMBL" id="TGO05095.1"/>
    </source>
</evidence>
<comment type="caution">
    <text evidence="2">The sequence shown here is derived from an EMBL/GenBank/DDBJ whole genome shotgun (WGS) entry which is preliminary data.</text>
</comment>
<dbReference type="EMBL" id="RHPJ01000002">
    <property type="protein sequence ID" value="TGO05095.1"/>
    <property type="molecule type" value="Genomic_DNA"/>
</dbReference>
<name>A0A4Z1DZK8_9MICO</name>
<gene>
    <name evidence="2" type="ORF">SERN_1099</name>
</gene>